<reference evidence="2" key="2">
    <citation type="submission" date="2015-01" db="EMBL/GenBank/DDBJ databases">
        <title>Evolutionary Origins and Diversification of the Mycorrhizal Mutualists.</title>
        <authorList>
            <consortium name="DOE Joint Genome Institute"/>
            <consortium name="Mycorrhizal Genomics Consortium"/>
            <person name="Kohler A."/>
            <person name="Kuo A."/>
            <person name="Nagy L.G."/>
            <person name="Floudas D."/>
            <person name="Copeland A."/>
            <person name="Barry K.W."/>
            <person name="Cichocki N."/>
            <person name="Veneault-Fourrey C."/>
            <person name="LaButti K."/>
            <person name="Lindquist E.A."/>
            <person name="Lipzen A."/>
            <person name="Lundell T."/>
            <person name="Morin E."/>
            <person name="Murat C."/>
            <person name="Riley R."/>
            <person name="Ohm R."/>
            <person name="Sun H."/>
            <person name="Tunlid A."/>
            <person name="Henrissat B."/>
            <person name="Grigoriev I.V."/>
            <person name="Hibbett D.S."/>
            <person name="Martin F."/>
        </authorList>
    </citation>
    <scope>NUCLEOTIDE SEQUENCE [LARGE SCALE GENOMIC DNA]</scope>
    <source>
        <strain evidence="2">Foug A</strain>
    </source>
</reference>
<dbReference type="Proteomes" id="UP000053989">
    <property type="component" value="Unassembled WGS sequence"/>
</dbReference>
<evidence type="ECO:0000313" key="2">
    <source>
        <dbReference type="Proteomes" id="UP000053989"/>
    </source>
</evidence>
<evidence type="ECO:0000313" key="1">
    <source>
        <dbReference type="EMBL" id="KIM51811.1"/>
    </source>
</evidence>
<name>A0A0C3D6U1_9AGAM</name>
<sequence length="94" mass="10579">MTWREPWLNLAPAEQELGLPIADEAIQHMRANLVHSYPPYPSIYVLNYVVPGPYTLKNRHRRKRGEKATQCHGPCPYIWAGCPCCSGDCACIPG</sequence>
<dbReference type="EMBL" id="KN822239">
    <property type="protein sequence ID" value="KIM51811.1"/>
    <property type="molecule type" value="Genomic_DNA"/>
</dbReference>
<dbReference type="AlphaFoldDB" id="A0A0C3D6U1"/>
<dbReference type="InParanoid" id="A0A0C3D6U1"/>
<protein>
    <submittedName>
        <fullName evidence="1">Uncharacterized protein</fullName>
    </submittedName>
</protein>
<reference evidence="1 2" key="1">
    <citation type="submission" date="2014-04" db="EMBL/GenBank/DDBJ databases">
        <authorList>
            <consortium name="DOE Joint Genome Institute"/>
            <person name="Kuo A."/>
            <person name="Kohler A."/>
            <person name="Nagy L.G."/>
            <person name="Floudas D."/>
            <person name="Copeland A."/>
            <person name="Barry K.W."/>
            <person name="Cichocki N."/>
            <person name="Veneault-Fourrey C."/>
            <person name="LaButti K."/>
            <person name="Lindquist E.A."/>
            <person name="Lipzen A."/>
            <person name="Lundell T."/>
            <person name="Morin E."/>
            <person name="Murat C."/>
            <person name="Sun H."/>
            <person name="Tunlid A."/>
            <person name="Henrissat B."/>
            <person name="Grigoriev I.V."/>
            <person name="Hibbett D.S."/>
            <person name="Martin F."/>
            <person name="Nordberg H.P."/>
            <person name="Cantor M.N."/>
            <person name="Hua S.X."/>
        </authorList>
    </citation>
    <scope>NUCLEOTIDE SEQUENCE [LARGE SCALE GENOMIC DNA]</scope>
    <source>
        <strain evidence="1 2">Foug A</strain>
    </source>
</reference>
<proteinExistence type="predicted"/>
<gene>
    <name evidence="1" type="ORF">SCLCIDRAFT_1224142</name>
</gene>
<accession>A0A0C3D6U1</accession>
<dbReference type="OrthoDB" id="3251487at2759"/>
<keyword evidence="2" id="KW-1185">Reference proteome</keyword>
<organism evidence="1 2">
    <name type="scientific">Scleroderma citrinum Foug A</name>
    <dbReference type="NCBI Taxonomy" id="1036808"/>
    <lineage>
        <taxon>Eukaryota</taxon>
        <taxon>Fungi</taxon>
        <taxon>Dikarya</taxon>
        <taxon>Basidiomycota</taxon>
        <taxon>Agaricomycotina</taxon>
        <taxon>Agaricomycetes</taxon>
        <taxon>Agaricomycetidae</taxon>
        <taxon>Boletales</taxon>
        <taxon>Sclerodermatineae</taxon>
        <taxon>Sclerodermataceae</taxon>
        <taxon>Scleroderma</taxon>
    </lineage>
</organism>
<dbReference type="HOGENOM" id="CLU_2387465_0_0_1"/>
<dbReference type="Gene3D" id="1.10.275.60">
    <property type="match status" value="1"/>
</dbReference>
<dbReference type="STRING" id="1036808.A0A0C3D6U1"/>